<feature type="region of interest" description="Disordered" evidence="1">
    <location>
        <begin position="239"/>
        <end position="259"/>
    </location>
</feature>
<feature type="region of interest" description="Disordered" evidence="1">
    <location>
        <begin position="279"/>
        <end position="303"/>
    </location>
</feature>
<reference evidence="2 3" key="1">
    <citation type="submission" date="2024-02" db="EMBL/GenBank/DDBJ databases">
        <title>High-quality chromosome-scale genome assembly of Pensacola bahiagrass (Paspalum notatum Flugge var. saurae).</title>
        <authorList>
            <person name="Vega J.M."/>
            <person name="Podio M."/>
            <person name="Orjuela J."/>
            <person name="Siena L.A."/>
            <person name="Pessino S.C."/>
            <person name="Combes M.C."/>
            <person name="Mariac C."/>
            <person name="Albertini E."/>
            <person name="Pupilli F."/>
            <person name="Ortiz J.P.A."/>
            <person name="Leblanc O."/>
        </authorList>
    </citation>
    <scope>NUCLEOTIDE SEQUENCE [LARGE SCALE GENOMIC DNA]</scope>
    <source>
        <strain evidence="2">R1</strain>
        <tissue evidence="2">Leaf</tissue>
    </source>
</reference>
<gene>
    <name evidence="2" type="ORF">U9M48_017128</name>
</gene>
<dbReference type="EMBL" id="CP144748">
    <property type="protein sequence ID" value="WVZ68150.1"/>
    <property type="molecule type" value="Genomic_DNA"/>
</dbReference>
<keyword evidence="3" id="KW-1185">Reference proteome</keyword>
<evidence type="ECO:0000256" key="1">
    <source>
        <dbReference type="SAM" id="MobiDB-lite"/>
    </source>
</evidence>
<dbReference type="Proteomes" id="UP001341281">
    <property type="component" value="Chromosome 04"/>
</dbReference>
<protein>
    <submittedName>
        <fullName evidence="2">Uncharacterized protein</fullName>
    </submittedName>
</protein>
<accession>A0AAQ3WNZ5</accession>
<feature type="compositionally biased region" description="Basic and acidic residues" evidence="1">
    <location>
        <begin position="106"/>
        <end position="115"/>
    </location>
</feature>
<organism evidence="2 3">
    <name type="scientific">Paspalum notatum var. saurae</name>
    <dbReference type="NCBI Taxonomy" id="547442"/>
    <lineage>
        <taxon>Eukaryota</taxon>
        <taxon>Viridiplantae</taxon>
        <taxon>Streptophyta</taxon>
        <taxon>Embryophyta</taxon>
        <taxon>Tracheophyta</taxon>
        <taxon>Spermatophyta</taxon>
        <taxon>Magnoliopsida</taxon>
        <taxon>Liliopsida</taxon>
        <taxon>Poales</taxon>
        <taxon>Poaceae</taxon>
        <taxon>PACMAD clade</taxon>
        <taxon>Panicoideae</taxon>
        <taxon>Andropogonodae</taxon>
        <taxon>Paspaleae</taxon>
        <taxon>Paspalinae</taxon>
        <taxon>Paspalum</taxon>
    </lineage>
</organism>
<feature type="compositionally biased region" description="Low complexity" evidence="1">
    <location>
        <begin position="71"/>
        <end position="84"/>
    </location>
</feature>
<sequence>MVPLSPSTLTLSFLTAPTRAARPCNELTFRHGHQRTATNASTKFPPLSLVLARFKPAPEPPHCPPPRRHLSASLLPPRSPAAARAPHRCDRRPPLSVDEYPPPLCRQRDLRREPARDEDEDAARGEAWGGAGEARGGTGREGDRGACLQEAEAAPRRPGLRTPHCIFFSRSPPAREPLSLSLSLCDYWATAAGLRQVISVGRRSLRQCSAGPFTGDEHPPGTITHSLPLQTLCSLVAQQQPTKEGQPPSRVTTHRTHRSHRAPTLARILLLAAPTSLVASPPSASLAPQSGSGRRPWPSLLPRSLPSPIPSPNLWAVAGWRRPARARVPDAYPDAATRSAAHLTEVCQSAAQQRYKLGLTFDWAEDSKFSNGLYIVKFKNMLNCALYVHQPSYWPTVSNATSRW</sequence>
<feature type="compositionally biased region" description="Gly residues" evidence="1">
    <location>
        <begin position="127"/>
        <end position="137"/>
    </location>
</feature>
<dbReference type="EMBL" id="CP144748">
    <property type="protein sequence ID" value="WVZ68151.1"/>
    <property type="molecule type" value="Genomic_DNA"/>
</dbReference>
<dbReference type="AlphaFoldDB" id="A0AAQ3WNZ5"/>
<name>A0AAQ3WNZ5_PASNO</name>
<evidence type="ECO:0000313" key="2">
    <source>
        <dbReference type="EMBL" id="WVZ68151.1"/>
    </source>
</evidence>
<feature type="region of interest" description="Disordered" evidence="1">
    <location>
        <begin position="55"/>
        <end position="144"/>
    </location>
</feature>
<proteinExistence type="predicted"/>
<evidence type="ECO:0000313" key="3">
    <source>
        <dbReference type="Proteomes" id="UP001341281"/>
    </source>
</evidence>